<gene>
    <name evidence="1" type="ORF">MICAE_1490021</name>
</gene>
<proteinExistence type="predicted"/>
<protein>
    <submittedName>
        <fullName evidence="1">Uncharacterized protein</fullName>
    </submittedName>
</protein>
<sequence length="66" mass="7670">MAYTNKGFDNAQGRFGCLMLGQFTLTVTTSDRNYPDRDDLWSQWFKSILSLYKYLNLIIHDSVSVL</sequence>
<evidence type="ECO:0000313" key="2">
    <source>
        <dbReference type="Proteomes" id="UP000003273"/>
    </source>
</evidence>
<organism evidence="1 2">
    <name type="scientific">Microcystis aeruginosa PCC 9806</name>
    <dbReference type="NCBI Taxonomy" id="1160282"/>
    <lineage>
        <taxon>Bacteria</taxon>
        <taxon>Bacillati</taxon>
        <taxon>Cyanobacteriota</taxon>
        <taxon>Cyanophyceae</taxon>
        <taxon>Oscillatoriophycideae</taxon>
        <taxon>Chroococcales</taxon>
        <taxon>Microcystaceae</taxon>
        <taxon>Microcystis</taxon>
    </lineage>
</organism>
<dbReference type="EMBL" id="CAIL01000056">
    <property type="protein sequence ID" value="CCI12747.1"/>
    <property type="molecule type" value="Genomic_DNA"/>
</dbReference>
<reference evidence="1 2" key="1">
    <citation type="submission" date="2012-04" db="EMBL/GenBank/DDBJ databases">
        <authorList>
            <person name="Genoscope - CEA"/>
        </authorList>
    </citation>
    <scope>NUCLEOTIDE SEQUENCE [LARGE SCALE GENOMIC DNA]</scope>
    <source>
        <strain evidence="1 2">9806</strain>
    </source>
</reference>
<evidence type="ECO:0000313" key="1">
    <source>
        <dbReference type="EMBL" id="CCI12747.1"/>
    </source>
</evidence>
<dbReference type="AlphaFoldDB" id="I4GSH3"/>
<name>I4GSH3_MICAE</name>
<dbReference type="Proteomes" id="UP000003273">
    <property type="component" value="Unassembled WGS sequence"/>
</dbReference>
<accession>I4GSH3</accession>
<dbReference type="HOGENOM" id="CLU_2826274_0_0_3"/>
<comment type="caution">
    <text evidence="1">The sequence shown here is derived from an EMBL/GenBank/DDBJ whole genome shotgun (WGS) entry which is preliminary data.</text>
</comment>